<accession>A0ABD1PNP1</accession>
<gene>
    <name evidence="1" type="ORF">Adt_41382</name>
</gene>
<name>A0ABD1PNP1_9LAMI</name>
<sequence>MEREENPLEKKFTIFELCFVLKKKVYRRPLVVDNLYEEILTRHLLQDIFQNVVEFSFLFTSQKLPGFCLTWEDIWYWSEGEWRVRGCERFGRELEIATTIEVVEIEGGSRLQEVWGSGRDNRDDGIGESSGWFEATKGLRSWWRRSQRLRW</sequence>
<protein>
    <submittedName>
        <fullName evidence="1">Uncharacterized protein</fullName>
    </submittedName>
</protein>
<comment type="caution">
    <text evidence="1">The sequence shown here is derived from an EMBL/GenBank/DDBJ whole genome shotgun (WGS) entry which is preliminary data.</text>
</comment>
<dbReference type="AlphaFoldDB" id="A0ABD1PNP1"/>
<dbReference type="EMBL" id="JBFOLK010000013">
    <property type="protein sequence ID" value="KAL2465531.1"/>
    <property type="molecule type" value="Genomic_DNA"/>
</dbReference>
<proteinExistence type="predicted"/>
<keyword evidence="2" id="KW-1185">Reference proteome</keyword>
<dbReference type="Proteomes" id="UP001604336">
    <property type="component" value="Unassembled WGS sequence"/>
</dbReference>
<evidence type="ECO:0000313" key="1">
    <source>
        <dbReference type="EMBL" id="KAL2465531.1"/>
    </source>
</evidence>
<reference evidence="2" key="1">
    <citation type="submission" date="2024-07" db="EMBL/GenBank/DDBJ databases">
        <title>Two chromosome-level genome assemblies of Korean endemic species Abeliophyllum distichum and Forsythia ovata (Oleaceae).</title>
        <authorList>
            <person name="Jang H."/>
        </authorList>
    </citation>
    <scope>NUCLEOTIDE SEQUENCE [LARGE SCALE GENOMIC DNA]</scope>
</reference>
<organism evidence="1 2">
    <name type="scientific">Abeliophyllum distichum</name>
    <dbReference type="NCBI Taxonomy" id="126358"/>
    <lineage>
        <taxon>Eukaryota</taxon>
        <taxon>Viridiplantae</taxon>
        <taxon>Streptophyta</taxon>
        <taxon>Embryophyta</taxon>
        <taxon>Tracheophyta</taxon>
        <taxon>Spermatophyta</taxon>
        <taxon>Magnoliopsida</taxon>
        <taxon>eudicotyledons</taxon>
        <taxon>Gunneridae</taxon>
        <taxon>Pentapetalae</taxon>
        <taxon>asterids</taxon>
        <taxon>lamiids</taxon>
        <taxon>Lamiales</taxon>
        <taxon>Oleaceae</taxon>
        <taxon>Forsythieae</taxon>
        <taxon>Abeliophyllum</taxon>
    </lineage>
</organism>
<evidence type="ECO:0000313" key="2">
    <source>
        <dbReference type="Proteomes" id="UP001604336"/>
    </source>
</evidence>